<dbReference type="InterPro" id="IPR006073">
    <property type="entry name" value="GTP-bd"/>
</dbReference>
<dbReference type="CDD" id="cd00882">
    <property type="entry name" value="Ras_like_GTPase"/>
    <property type="match status" value="1"/>
</dbReference>
<evidence type="ECO:0000313" key="3">
    <source>
        <dbReference type="EMBL" id="KZP20469.1"/>
    </source>
</evidence>
<protein>
    <recommendedName>
        <fullName evidence="2">G domain-containing protein</fullName>
    </recommendedName>
</protein>
<feature type="compositionally biased region" description="Polar residues" evidence="1">
    <location>
        <begin position="45"/>
        <end position="60"/>
    </location>
</feature>
<keyword evidence="4" id="KW-1185">Reference proteome</keyword>
<dbReference type="Proteomes" id="UP000076532">
    <property type="component" value="Unassembled WGS sequence"/>
</dbReference>
<sequence length="330" mass="36567">MNEGNATSTMINAINAGVFAQVAAAASESDWQKFGNVLGVDDSSLDTPKTSSSPTLNSSDPRTDMRANIILFGESGVGKSSLVNMITGKDSKDGKNYAQTSEDATGCTFESTPYDVDLPDFPALRIWDTAGLNEAETGAVNFKQAVSNIYKLTRIMDGGVHLLVYCVRHRITDHMVQNYKMFRAFCGGEVPIVLVITALENCLDRSMWWTNNAKAFVNAGIEVIDHACVATVRQEGREEEFMQWTVAVRRMIDTRCLKDPWKMEKDGWFVMAVTKLVELLFNGPSNMSRELYKGLRKGGVSKEDARRVAREYDASLPKVFARSKRNVVMG</sequence>
<dbReference type="AlphaFoldDB" id="A0A166J3H5"/>
<dbReference type="InterPro" id="IPR025662">
    <property type="entry name" value="Sigma_54_int_dom_ATP-bd_1"/>
</dbReference>
<feature type="region of interest" description="Disordered" evidence="1">
    <location>
        <begin position="42"/>
        <end position="62"/>
    </location>
</feature>
<evidence type="ECO:0000313" key="4">
    <source>
        <dbReference type="Proteomes" id="UP000076532"/>
    </source>
</evidence>
<accession>A0A166J3H5</accession>
<name>A0A166J3H5_9AGAM</name>
<dbReference type="PROSITE" id="PS00675">
    <property type="entry name" value="SIGMA54_INTERACT_1"/>
    <property type="match status" value="1"/>
</dbReference>
<dbReference type="Gene3D" id="3.40.50.300">
    <property type="entry name" value="P-loop containing nucleotide triphosphate hydrolases"/>
    <property type="match status" value="1"/>
</dbReference>
<dbReference type="EMBL" id="KV417554">
    <property type="protein sequence ID" value="KZP20469.1"/>
    <property type="molecule type" value="Genomic_DNA"/>
</dbReference>
<proteinExistence type="predicted"/>
<evidence type="ECO:0000256" key="1">
    <source>
        <dbReference type="SAM" id="MobiDB-lite"/>
    </source>
</evidence>
<reference evidence="3 4" key="1">
    <citation type="journal article" date="2016" name="Mol. Biol. Evol.">
        <title>Comparative Genomics of Early-Diverging Mushroom-Forming Fungi Provides Insights into the Origins of Lignocellulose Decay Capabilities.</title>
        <authorList>
            <person name="Nagy L.G."/>
            <person name="Riley R."/>
            <person name="Tritt A."/>
            <person name="Adam C."/>
            <person name="Daum C."/>
            <person name="Floudas D."/>
            <person name="Sun H."/>
            <person name="Yadav J.S."/>
            <person name="Pangilinan J."/>
            <person name="Larsson K.H."/>
            <person name="Matsuura K."/>
            <person name="Barry K."/>
            <person name="Labutti K."/>
            <person name="Kuo R."/>
            <person name="Ohm R.A."/>
            <person name="Bhattacharya S.S."/>
            <person name="Shirouzu T."/>
            <person name="Yoshinaga Y."/>
            <person name="Martin F.M."/>
            <person name="Grigoriev I.V."/>
            <person name="Hibbett D.S."/>
        </authorList>
    </citation>
    <scope>NUCLEOTIDE SEQUENCE [LARGE SCALE GENOMIC DNA]</scope>
    <source>
        <strain evidence="3 4">CBS 109695</strain>
    </source>
</reference>
<dbReference type="GO" id="GO:0005525">
    <property type="term" value="F:GTP binding"/>
    <property type="evidence" value="ECO:0007669"/>
    <property type="project" value="InterPro"/>
</dbReference>
<feature type="domain" description="G" evidence="2">
    <location>
        <begin position="69"/>
        <end position="195"/>
    </location>
</feature>
<dbReference type="SUPFAM" id="SSF52540">
    <property type="entry name" value="P-loop containing nucleoside triphosphate hydrolases"/>
    <property type="match status" value="1"/>
</dbReference>
<dbReference type="OrthoDB" id="8954335at2759"/>
<dbReference type="InterPro" id="IPR027417">
    <property type="entry name" value="P-loop_NTPase"/>
</dbReference>
<organism evidence="3 4">
    <name type="scientific">Athelia psychrophila</name>
    <dbReference type="NCBI Taxonomy" id="1759441"/>
    <lineage>
        <taxon>Eukaryota</taxon>
        <taxon>Fungi</taxon>
        <taxon>Dikarya</taxon>
        <taxon>Basidiomycota</taxon>
        <taxon>Agaricomycotina</taxon>
        <taxon>Agaricomycetes</taxon>
        <taxon>Agaricomycetidae</taxon>
        <taxon>Atheliales</taxon>
        <taxon>Atheliaceae</taxon>
        <taxon>Athelia</taxon>
    </lineage>
</organism>
<dbReference type="Pfam" id="PF01926">
    <property type="entry name" value="MMR_HSR1"/>
    <property type="match status" value="1"/>
</dbReference>
<evidence type="ECO:0000259" key="2">
    <source>
        <dbReference type="Pfam" id="PF01926"/>
    </source>
</evidence>
<gene>
    <name evidence="3" type="ORF">FIBSPDRAFT_932176</name>
</gene>